<sequence length="341" mass="37481">MHYSSRWITSLAAVAAVMGMTGLGLTSAQAKTTTKNKVVTFSQLTNHNANRLAAIRQAARQEILTTTHAKSSRVAAVYKVKLPHNMTKKATLTKDGVKMNLLPNSFKVKHITIPYKQLQGKVVNKYLPKANRVTPLKAKKVVALTFDDGPDPTLTPRLLKTLKANKVHATFFEVGQSVSRYPKVSRAVLAGGNELGNHSWNHPDFNAIGTAKTVSQVNRTNQAIYKATGQLPEYVRPPYGNITAAEGRAIEQPIIRWSVDSRDWAYLNTQKDINSVVGATRSGSIILMHDIHSQSVAAVPTIIHKLKAKGYHFVTVGQLLDQQALPGLQYFGQHDYRTAGK</sequence>
<dbReference type="SUPFAM" id="SSF88713">
    <property type="entry name" value="Glycoside hydrolase/deacetylase"/>
    <property type="match status" value="1"/>
</dbReference>
<dbReference type="Pfam" id="PF01522">
    <property type="entry name" value="Polysacc_deac_1"/>
    <property type="match status" value="1"/>
</dbReference>
<feature type="chain" id="PRO_5006407338" evidence="3">
    <location>
        <begin position="31"/>
        <end position="341"/>
    </location>
</feature>
<name>A0A0R1LI80_9LACO</name>
<dbReference type="GO" id="GO:0016810">
    <property type="term" value="F:hydrolase activity, acting on carbon-nitrogen (but not peptide) bonds"/>
    <property type="evidence" value="ECO:0007669"/>
    <property type="project" value="InterPro"/>
</dbReference>
<proteinExistence type="predicted"/>
<feature type="signal peptide" evidence="3">
    <location>
        <begin position="1"/>
        <end position="30"/>
    </location>
</feature>
<dbReference type="PATRIC" id="fig|1423715.3.peg.1628"/>
<keyword evidence="5" id="KW-0326">Glycosidase</keyword>
<reference evidence="5 6" key="1">
    <citation type="journal article" date="2015" name="Genome Announc.">
        <title>Expanding the biotechnology potential of lactobacilli through comparative genomics of 213 strains and associated genera.</title>
        <authorList>
            <person name="Sun Z."/>
            <person name="Harris H.M."/>
            <person name="McCann A."/>
            <person name="Guo C."/>
            <person name="Argimon S."/>
            <person name="Zhang W."/>
            <person name="Yang X."/>
            <person name="Jeffery I.B."/>
            <person name="Cooney J.C."/>
            <person name="Kagawa T.F."/>
            <person name="Liu W."/>
            <person name="Song Y."/>
            <person name="Salvetti E."/>
            <person name="Wrobel A."/>
            <person name="Rasinkangas P."/>
            <person name="Parkhill J."/>
            <person name="Rea M.C."/>
            <person name="O'Sullivan O."/>
            <person name="Ritari J."/>
            <person name="Douillard F.P."/>
            <person name="Paul Ross R."/>
            <person name="Yang R."/>
            <person name="Briner A.E."/>
            <person name="Felis G.E."/>
            <person name="de Vos W.M."/>
            <person name="Barrangou R."/>
            <person name="Klaenhammer T.R."/>
            <person name="Caufield P.W."/>
            <person name="Cui Y."/>
            <person name="Zhang H."/>
            <person name="O'Toole P.W."/>
        </authorList>
    </citation>
    <scope>NUCLEOTIDE SEQUENCE [LARGE SCALE GENOMIC DNA]</scope>
    <source>
        <strain evidence="5 6">DSM 19394</strain>
    </source>
</reference>
<keyword evidence="5" id="KW-0624">Polysaccharide degradation</keyword>
<accession>A0A0R1LI80</accession>
<evidence type="ECO:0000256" key="3">
    <source>
        <dbReference type="SAM" id="SignalP"/>
    </source>
</evidence>
<protein>
    <submittedName>
        <fullName evidence="5">Xylanase chitin deacetylase</fullName>
    </submittedName>
</protein>
<keyword evidence="6" id="KW-1185">Reference proteome</keyword>
<keyword evidence="5" id="KW-0119">Carbohydrate metabolism</keyword>
<dbReference type="EMBL" id="AZDV01000015">
    <property type="protein sequence ID" value="KRK95208.1"/>
    <property type="molecule type" value="Genomic_DNA"/>
</dbReference>
<evidence type="ECO:0000256" key="2">
    <source>
        <dbReference type="ARBA" id="ARBA00022801"/>
    </source>
</evidence>
<keyword evidence="1" id="KW-0479">Metal-binding</keyword>
<dbReference type="GO" id="GO:0045493">
    <property type="term" value="P:xylan catabolic process"/>
    <property type="evidence" value="ECO:0007669"/>
    <property type="project" value="UniProtKB-KW"/>
</dbReference>
<keyword evidence="5" id="KW-0858">Xylan degradation</keyword>
<dbReference type="Proteomes" id="UP000051955">
    <property type="component" value="Unassembled WGS sequence"/>
</dbReference>
<dbReference type="PANTHER" id="PTHR10587:SF133">
    <property type="entry name" value="CHITIN DEACETYLASE 1-RELATED"/>
    <property type="match status" value="1"/>
</dbReference>
<dbReference type="PROSITE" id="PS51677">
    <property type="entry name" value="NODB"/>
    <property type="match status" value="1"/>
</dbReference>
<dbReference type="InterPro" id="IPR050248">
    <property type="entry name" value="Polysacc_deacetylase_ArnD"/>
</dbReference>
<dbReference type="InterPro" id="IPR011330">
    <property type="entry name" value="Glyco_hydro/deAcase_b/a-brl"/>
</dbReference>
<evidence type="ECO:0000313" key="5">
    <source>
        <dbReference type="EMBL" id="KRK95208.1"/>
    </source>
</evidence>
<dbReference type="GO" id="GO:0016798">
    <property type="term" value="F:hydrolase activity, acting on glycosyl bonds"/>
    <property type="evidence" value="ECO:0007669"/>
    <property type="project" value="UniProtKB-KW"/>
</dbReference>
<dbReference type="GO" id="GO:0046872">
    <property type="term" value="F:metal ion binding"/>
    <property type="evidence" value="ECO:0007669"/>
    <property type="project" value="UniProtKB-KW"/>
</dbReference>
<organism evidence="5 6">
    <name type="scientific">Levilactobacillus acidifarinae DSM 19394 = JCM 15949</name>
    <dbReference type="NCBI Taxonomy" id="1423715"/>
    <lineage>
        <taxon>Bacteria</taxon>
        <taxon>Bacillati</taxon>
        <taxon>Bacillota</taxon>
        <taxon>Bacilli</taxon>
        <taxon>Lactobacillales</taxon>
        <taxon>Lactobacillaceae</taxon>
        <taxon>Levilactobacillus</taxon>
    </lineage>
</organism>
<evidence type="ECO:0000256" key="1">
    <source>
        <dbReference type="ARBA" id="ARBA00022723"/>
    </source>
</evidence>
<dbReference type="RefSeq" id="WP_057802534.1">
    <property type="nucleotide sequence ID" value="NZ_AZDV01000015.1"/>
</dbReference>
<keyword evidence="2 5" id="KW-0378">Hydrolase</keyword>
<keyword evidence="3" id="KW-0732">Signal</keyword>
<evidence type="ECO:0000313" key="6">
    <source>
        <dbReference type="Proteomes" id="UP000051955"/>
    </source>
</evidence>
<dbReference type="GO" id="GO:0016020">
    <property type="term" value="C:membrane"/>
    <property type="evidence" value="ECO:0007669"/>
    <property type="project" value="TreeGrafter"/>
</dbReference>
<evidence type="ECO:0000259" key="4">
    <source>
        <dbReference type="PROSITE" id="PS51677"/>
    </source>
</evidence>
<dbReference type="AlphaFoldDB" id="A0A0R1LI80"/>
<gene>
    <name evidence="5" type="ORF">FD25_GL001591</name>
</gene>
<dbReference type="PANTHER" id="PTHR10587">
    <property type="entry name" value="GLYCOSYL TRANSFERASE-RELATED"/>
    <property type="match status" value="1"/>
</dbReference>
<dbReference type="Gene3D" id="3.20.20.370">
    <property type="entry name" value="Glycoside hydrolase/deacetylase"/>
    <property type="match status" value="1"/>
</dbReference>
<feature type="domain" description="NodB homology" evidence="4">
    <location>
        <begin position="140"/>
        <end position="314"/>
    </location>
</feature>
<comment type="caution">
    <text evidence="5">The sequence shown here is derived from an EMBL/GenBank/DDBJ whole genome shotgun (WGS) entry which is preliminary data.</text>
</comment>
<dbReference type="InterPro" id="IPR002509">
    <property type="entry name" value="NODB_dom"/>
</dbReference>
<dbReference type="STRING" id="1423715.FD25_GL001591"/>